<dbReference type="RefSeq" id="WP_125427183.1">
    <property type="nucleotide sequence ID" value="NZ_RWIS01000002.1"/>
</dbReference>
<organism evidence="1 2">
    <name type="scientific">Hymenobacter metallilatus</name>
    <dbReference type="NCBI Taxonomy" id="2493666"/>
    <lineage>
        <taxon>Bacteria</taxon>
        <taxon>Pseudomonadati</taxon>
        <taxon>Bacteroidota</taxon>
        <taxon>Cytophagia</taxon>
        <taxon>Cytophagales</taxon>
        <taxon>Hymenobacteraceae</taxon>
        <taxon>Hymenobacter</taxon>
    </lineage>
</organism>
<keyword evidence="2" id="KW-1185">Reference proteome</keyword>
<dbReference type="EMBL" id="RWIS01000002">
    <property type="protein sequence ID" value="RSK36151.1"/>
    <property type="molecule type" value="Genomic_DNA"/>
</dbReference>
<evidence type="ECO:0000313" key="2">
    <source>
        <dbReference type="Proteomes" id="UP000280066"/>
    </source>
</evidence>
<evidence type="ECO:0000313" key="1">
    <source>
        <dbReference type="EMBL" id="RSK36151.1"/>
    </source>
</evidence>
<reference evidence="1 2" key="1">
    <citation type="submission" date="2018-12" db="EMBL/GenBank/DDBJ databases">
        <authorList>
            <person name="Feng G."/>
            <person name="Zhu H."/>
        </authorList>
    </citation>
    <scope>NUCLEOTIDE SEQUENCE [LARGE SCALE GENOMIC DNA]</scope>
    <source>
        <strain evidence="1 2">9PBR-2</strain>
    </source>
</reference>
<dbReference type="AlphaFoldDB" id="A0A3R9N188"/>
<protein>
    <submittedName>
        <fullName evidence="1">Uncharacterized protein</fullName>
    </submittedName>
</protein>
<dbReference type="OrthoDB" id="661524at2"/>
<name>A0A3R9N188_9BACT</name>
<proteinExistence type="predicted"/>
<sequence length="102" mass="10877">MPLTPTDGEFIDLNDAKAYTKSFRETYPTQAKAQFFGTANLKAITDQEDCVGIRIYNAIVNGQTCYVLVGATASGNDLANGLLLACGPVCPNMCDTSSPLYS</sequence>
<dbReference type="Proteomes" id="UP000280066">
    <property type="component" value="Unassembled WGS sequence"/>
</dbReference>
<gene>
    <name evidence="1" type="ORF">EI290_04505</name>
</gene>
<comment type="caution">
    <text evidence="1">The sequence shown here is derived from an EMBL/GenBank/DDBJ whole genome shotgun (WGS) entry which is preliminary data.</text>
</comment>
<accession>A0A3R9N188</accession>